<evidence type="ECO:0000313" key="1">
    <source>
        <dbReference type="EMBL" id="KTF07950.1"/>
    </source>
</evidence>
<reference evidence="1" key="1">
    <citation type="submission" date="2013-11" db="EMBL/GenBank/DDBJ databases">
        <title>Microbial diversity, functional groups and degradation webs in Northern and Southern Mediterranean and Red Sea marine crude oil polluted sites.</title>
        <authorList>
            <person name="Daffonchio D."/>
            <person name="Mapelli F."/>
            <person name="Ferrer M."/>
            <person name="Richter M."/>
            <person name="Cherif A."/>
            <person name="Malkawi H.I."/>
            <person name="Yakimov M.M."/>
            <person name="Abdel-Fattah Y.R."/>
            <person name="Blaghen M."/>
            <person name="Golyshin P.N."/>
            <person name="Kalogerakis N."/>
            <person name="Boon N."/>
            <person name="Magagnini M."/>
            <person name="Fava F."/>
        </authorList>
    </citation>
    <scope>NUCLEOTIDE SEQUENCE</scope>
</reference>
<protein>
    <submittedName>
        <fullName evidence="1">Uncharacterized protein</fullName>
    </submittedName>
</protein>
<organism evidence="1">
    <name type="scientific">marine sediment metagenome</name>
    <dbReference type="NCBI Taxonomy" id="412755"/>
    <lineage>
        <taxon>unclassified sequences</taxon>
        <taxon>metagenomes</taxon>
        <taxon>ecological metagenomes</taxon>
    </lineage>
</organism>
<name>A0A1B6NX00_9ZZZZ</name>
<feature type="non-terminal residue" evidence="1">
    <location>
        <position position="1"/>
    </location>
</feature>
<sequence length="42" mass="4847">RLDFFQASQCLCFDIVFCITDLTTQIDRLVMDYGFAHALIAM</sequence>
<comment type="caution">
    <text evidence="1">The sequence shown here is derived from an EMBL/GenBank/DDBJ whole genome shotgun (WGS) entry which is preliminary data.</text>
</comment>
<dbReference type="EMBL" id="AYSL01000242">
    <property type="protein sequence ID" value="KTF07950.1"/>
    <property type="molecule type" value="Genomic_DNA"/>
</dbReference>
<accession>A0A1B6NX00</accession>
<proteinExistence type="predicted"/>
<gene>
    <name evidence="1" type="ORF">MGSAQ_000554</name>
</gene>
<dbReference type="AlphaFoldDB" id="A0A1B6NX00"/>